<evidence type="ECO:0000313" key="2">
    <source>
        <dbReference type="EMBL" id="HDD44636.1"/>
    </source>
</evidence>
<gene>
    <name evidence="2" type="ORF">ENG63_07240</name>
</gene>
<dbReference type="Gene3D" id="3.40.50.2000">
    <property type="entry name" value="Glycogen Phosphorylase B"/>
    <property type="match status" value="1"/>
</dbReference>
<keyword evidence="1" id="KW-0808">Transferase</keyword>
<name>A0A7C0U337_DESA2</name>
<dbReference type="SUPFAM" id="SSF53756">
    <property type="entry name" value="UDP-Glycosyltransferase/glycogen phosphorylase"/>
    <property type="match status" value="1"/>
</dbReference>
<feature type="non-terminal residue" evidence="2">
    <location>
        <position position="1"/>
    </location>
</feature>
<dbReference type="Proteomes" id="UP000886289">
    <property type="component" value="Unassembled WGS sequence"/>
</dbReference>
<dbReference type="PANTHER" id="PTHR46401">
    <property type="entry name" value="GLYCOSYLTRANSFERASE WBBK-RELATED"/>
    <property type="match status" value="1"/>
</dbReference>
<comment type="caution">
    <text evidence="2">The sequence shown here is derived from an EMBL/GenBank/DDBJ whole genome shotgun (WGS) entry which is preliminary data.</text>
</comment>
<dbReference type="Pfam" id="PF13692">
    <property type="entry name" value="Glyco_trans_1_4"/>
    <property type="match status" value="1"/>
</dbReference>
<dbReference type="EMBL" id="DRBS01000267">
    <property type="protein sequence ID" value="HDD44636.1"/>
    <property type="molecule type" value="Genomic_DNA"/>
</dbReference>
<protein>
    <submittedName>
        <fullName evidence="2">Glycosyltransferase family 1 protein</fullName>
    </submittedName>
</protein>
<sequence length="126" mass="14370">KLGIHNQIKWFDYKTDDALLEEFQRSMFMVTPYTTSEAGAAVTTAMANAVPVIATRNVGLPEYLGDDGIYINENDPKYLADKMAQLINNNALRQTLSIRLYNRAVKFYSWEVIAQKTLELYKKVLS</sequence>
<proteinExistence type="predicted"/>
<dbReference type="CDD" id="cd03801">
    <property type="entry name" value="GT4_PimA-like"/>
    <property type="match status" value="1"/>
</dbReference>
<dbReference type="AlphaFoldDB" id="A0A7C0U337"/>
<dbReference type="GO" id="GO:0016757">
    <property type="term" value="F:glycosyltransferase activity"/>
    <property type="evidence" value="ECO:0007669"/>
    <property type="project" value="TreeGrafter"/>
</dbReference>
<dbReference type="PANTHER" id="PTHR46401:SF2">
    <property type="entry name" value="GLYCOSYLTRANSFERASE WBBK-RELATED"/>
    <property type="match status" value="1"/>
</dbReference>
<reference evidence="2" key="1">
    <citation type="journal article" date="2020" name="mSystems">
        <title>Genome- and Community-Level Interaction Insights into Carbon Utilization and Element Cycling Functions of Hydrothermarchaeota in Hydrothermal Sediment.</title>
        <authorList>
            <person name="Zhou Z."/>
            <person name="Liu Y."/>
            <person name="Xu W."/>
            <person name="Pan J."/>
            <person name="Luo Z.H."/>
            <person name="Li M."/>
        </authorList>
    </citation>
    <scope>NUCLEOTIDE SEQUENCE [LARGE SCALE GENOMIC DNA]</scope>
    <source>
        <strain evidence="2">HyVt-233</strain>
    </source>
</reference>
<evidence type="ECO:0000256" key="1">
    <source>
        <dbReference type="ARBA" id="ARBA00022679"/>
    </source>
</evidence>
<accession>A0A7C0U337</accession>
<organism evidence="2">
    <name type="scientific">Desulfofervidus auxilii</name>
    <dbReference type="NCBI Taxonomy" id="1621989"/>
    <lineage>
        <taxon>Bacteria</taxon>
        <taxon>Pseudomonadati</taxon>
        <taxon>Thermodesulfobacteriota</taxon>
        <taxon>Candidatus Desulfofervidia</taxon>
        <taxon>Candidatus Desulfofervidales</taxon>
        <taxon>Candidatus Desulfofervidaceae</taxon>
        <taxon>Candidatus Desulfofervidus</taxon>
    </lineage>
</organism>